<comment type="caution">
    <text evidence="2">The sequence shown here is derived from an EMBL/GenBank/DDBJ whole genome shotgun (WGS) entry which is preliminary data.</text>
</comment>
<evidence type="ECO:0000256" key="1">
    <source>
        <dbReference type="SAM" id="MobiDB-lite"/>
    </source>
</evidence>
<evidence type="ECO:0000313" key="3">
    <source>
        <dbReference type="Proteomes" id="UP000037035"/>
    </source>
</evidence>
<keyword evidence="3" id="KW-1185">Reference proteome</keyword>
<dbReference type="STRING" id="27349.A0A0L6UKS7"/>
<feature type="compositionally biased region" description="Polar residues" evidence="1">
    <location>
        <begin position="42"/>
        <end position="55"/>
    </location>
</feature>
<dbReference type="EMBL" id="LAVV01010373">
    <property type="protein sequence ID" value="KNZ49143.1"/>
    <property type="molecule type" value="Genomic_DNA"/>
</dbReference>
<dbReference type="AlphaFoldDB" id="A0A0L6UKS7"/>
<dbReference type="VEuPathDB" id="FungiDB:VP01_5188g1"/>
<dbReference type="OrthoDB" id="10543169at2759"/>
<proteinExistence type="predicted"/>
<sequence length="142" mass="16521">MLAQLTPSELALDESSQDELPENPNQSLEKEAPNHTSKGKQRSNYQNINPKSQATPKEALNPFKSCKQYASKRDEGKAQVSRDGLTFEMLKFEQKVKNNDKGFELEEKKFNHSVALEEKKWDHEIKLDEKKLDWEKEEKEKD</sequence>
<gene>
    <name evidence="2" type="ORF">VP01_5188g1</name>
</gene>
<feature type="compositionally biased region" description="Acidic residues" evidence="1">
    <location>
        <begin position="11"/>
        <end position="21"/>
    </location>
</feature>
<evidence type="ECO:0000313" key="2">
    <source>
        <dbReference type="EMBL" id="KNZ49143.1"/>
    </source>
</evidence>
<feature type="region of interest" description="Disordered" evidence="1">
    <location>
        <begin position="1"/>
        <end position="83"/>
    </location>
</feature>
<organism evidence="2 3">
    <name type="scientific">Puccinia sorghi</name>
    <dbReference type="NCBI Taxonomy" id="27349"/>
    <lineage>
        <taxon>Eukaryota</taxon>
        <taxon>Fungi</taxon>
        <taxon>Dikarya</taxon>
        <taxon>Basidiomycota</taxon>
        <taxon>Pucciniomycotina</taxon>
        <taxon>Pucciniomycetes</taxon>
        <taxon>Pucciniales</taxon>
        <taxon>Pucciniaceae</taxon>
        <taxon>Puccinia</taxon>
    </lineage>
</organism>
<dbReference type="Proteomes" id="UP000037035">
    <property type="component" value="Unassembled WGS sequence"/>
</dbReference>
<accession>A0A0L6UKS7</accession>
<reference evidence="2 3" key="1">
    <citation type="submission" date="2015-08" db="EMBL/GenBank/DDBJ databases">
        <title>Next Generation Sequencing and Analysis of the Genome of Puccinia sorghi L Schw, the Causal Agent of Maize Common Rust.</title>
        <authorList>
            <person name="Rochi L."/>
            <person name="Burguener G."/>
            <person name="Darino M."/>
            <person name="Turjanski A."/>
            <person name="Kreff E."/>
            <person name="Dieguez M.J."/>
            <person name="Sacco F."/>
        </authorList>
    </citation>
    <scope>NUCLEOTIDE SEQUENCE [LARGE SCALE GENOMIC DNA]</scope>
    <source>
        <strain evidence="2 3">RO10H11247</strain>
    </source>
</reference>
<protein>
    <submittedName>
        <fullName evidence="2">Uncharacterized protein</fullName>
    </submittedName>
</protein>
<name>A0A0L6UKS7_9BASI</name>